<sequence length="168" mass="18671">MDSFRFLHCVLLFLLAPSLAVSSSSISYNALESFRGITRNLLQQKQSCPVNFENENYTIITSQCKGPVYKRDLCCNSFLEIACPHWEQVNDEKTNCASTLFSYINLYGKYPPGLFASMCKGGKDGLSCDHVDKLAHHKANHGRTAATSVQSPLIMITIGLVIFILDLV</sequence>
<reference evidence="1 2" key="2">
    <citation type="journal article" date="2022" name="Mol. Ecol. Resour.">
        <title>The genomes of chicory, endive, great burdock and yacon provide insights into Asteraceae paleo-polyploidization history and plant inulin production.</title>
        <authorList>
            <person name="Fan W."/>
            <person name="Wang S."/>
            <person name="Wang H."/>
            <person name="Wang A."/>
            <person name="Jiang F."/>
            <person name="Liu H."/>
            <person name="Zhao H."/>
            <person name="Xu D."/>
            <person name="Zhang Y."/>
        </authorList>
    </citation>
    <scope>NUCLEOTIDE SEQUENCE [LARGE SCALE GENOMIC DNA]</scope>
    <source>
        <strain evidence="2">cv. Yunnan</strain>
        <tissue evidence="1">Leaves</tissue>
    </source>
</reference>
<comment type="caution">
    <text evidence="1">The sequence shown here is derived from an EMBL/GenBank/DDBJ whole genome shotgun (WGS) entry which is preliminary data.</text>
</comment>
<gene>
    <name evidence="1" type="ORF">L1987_58077</name>
</gene>
<reference evidence="2" key="1">
    <citation type="journal article" date="2022" name="Mol. Ecol. Resour.">
        <title>The genomes of chicory, endive, great burdock and yacon provide insights into Asteraceae palaeo-polyploidization history and plant inulin production.</title>
        <authorList>
            <person name="Fan W."/>
            <person name="Wang S."/>
            <person name="Wang H."/>
            <person name="Wang A."/>
            <person name="Jiang F."/>
            <person name="Liu H."/>
            <person name="Zhao H."/>
            <person name="Xu D."/>
            <person name="Zhang Y."/>
        </authorList>
    </citation>
    <scope>NUCLEOTIDE SEQUENCE [LARGE SCALE GENOMIC DNA]</scope>
    <source>
        <strain evidence="2">cv. Yunnan</strain>
    </source>
</reference>
<dbReference type="EMBL" id="CM042036">
    <property type="protein sequence ID" value="KAI3744978.1"/>
    <property type="molecule type" value="Genomic_DNA"/>
</dbReference>
<evidence type="ECO:0000313" key="2">
    <source>
        <dbReference type="Proteomes" id="UP001056120"/>
    </source>
</evidence>
<dbReference type="Proteomes" id="UP001056120">
    <property type="component" value="Linkage Group LG19"/>
</dbReference>
<accession>A0ACB9DF29</accession>
<protein>
    <submittedName>
        <fullName evidence="1">Uncharacterized protein</fullName>
    </submittedName>
</protein>
<organism evidence="1 2">
    <name type="scientific">Smallanthus sonchifolius</name>
    <dbReference type="NCBI Taxonomy" id="185202"/>
    <lineage>
        <taxon>Eukaryota</taxon>
        <taxon>Viridiplantae</taxon>
        <taxon>Streptophyta</taxon>
        <taxon>Embryophyta</taxon>
        <taxon>Tracheophyta</taxon>
        <taxon>Spermatophyta</taxon>
        <taxon>Magnoliopsida</taxon>
        <taxon>eudicotyledons</taxon>
        <taxon>Gunneridae</taxon>
        <taxon>Pentapetalae</taxon>
        <taxon>asterids</taxon>
        <taxon>campanulids</taxon>
        <taxon>Asterales</taxon>
        <taxon>Asteraceae</taxon>
        <taxon>Asteroideae</taxon>
        <taxon>Heliantheae alliance</taxon>
        <taxon>Millerieae</taxon>
        <taxon>Smallanthus</taxon>
    </lineage>
</organism>
<evidence type="ECO:0000313" key="1">
    <source>
        <dbReference type="EMBL" id="KAI3744978.1"/>
    </source>
</evidence>
<keyword evidence="2" id="KW-1185">Reference proteome</keyword>
<name>A0ACB9DF29_9ASTR</name>
<proteinExistence type="predicted"/>